<feature type="domain" description="SCP" evidence="1">
    <location>
        <begin position="68"/>
        <end position="220"/>
    </location>
</feature>
<evidence type="ECO:0000313" key="3">
    <source>
        <dbReference type="Proteomes" id="UP000494040"/>
    </source>
</evidence>
<proteinExistence type="predicted"/>
<keyword evidence="3" id="KW-1185">Reference proteome</keyword>
<name>A0A8I6THP5_CIMLE</name>
<dbReference type="OrthoDB" id="43654at2759"/>
<evidence type="ECO:0000259" key="1">
    <source>
        <dbReference type="SMART" id="SM00198"/>
    </source>
</evidence>
<dbReference type="Pfam" id="PF00188">
    <property type="entry name" value="CAP"/>
    <property type="match status" value="1"/>
</dbReference>
<dbReference type="SUPFAM" id="SSF55797">
    <property type="entry name" value="PR-1-like"/>
    <property type="match status" value="1"/>
</dbReference>
<sequence length="271" mass="31303">MNDVEKKFFAFVCCSFVIYLFIHGAETKWSIGDPCCTKCGDNHTMCRFKELKYGERCIRPTLIQIDNSLMKKIVHTLNFKRNDLGRKLKATALHYVKWNHELQNLANRWAAQCIPERDLCRDRVDSLVGQLVQRKLSVSLDPSNEILSTIKSWFYLSNRQLIRGSGRRYFWVTDSEYFNQVMLHETKEVGCSALFNIHSQSGQRNLHIVCNFVPAILKVDTYLFRTGMPTCSECPPGTKCSSNVFPVLCLGSERTSYNLRILTAFLIWACF</sequence>
<protein>
    <recommendedName>
        <fullName evidence="1">SCP domain-containing protein</fullName>
    </recommendedName>
</protein>
<dbReference type="GO" id="GO:0005576">
    <property type="term" value="C:extracellular region"/>
    <property type="evidence" value="ECO:0007669"/>
    <property type="project" value="UniProtKB-SubCell"/>
</dbReference>
<dbReference type="GeneID" id="106666881"/>
<dbReference type="RefSeq" id="XP_014249879.1">
    <property type="nucleotide sequence ID" value="XM_014394393.2"/>
</dbReference>
<reference evidence="2" key="1">
    <citation type="submission" date="2022-01" db="UniProtKB">
        <authorList>
            <consortium name="EnsemblMetazoa"/>
        </authorList>
    </citation>
    <scope>IDENTIFICATION</scope>
</reference>
<dbReference type="SMART" id="SM00198">
    <property type="entry name" value="SCP"/>
    <property type="match status" value="1"/>
</dbReference>
<dbReference type="Proteomes" id="UP000494040">
    <property type="component" value="Unassembled WGS sequence"/>
</dbReference>
<dbReference type="CDD" id="cd05380">
    <property type="entry name" value="CAP_euk"/>
    <property type="match status" value="1"/>
</dbReference>
<dbReference type="AlphaFoldDB" id="A0A8I6THP5"/>
<dbReference type="InterPro" id="IPR035940">
    <property type="entry name" value="CAP_sf"/>
</dbReference>
<organism evidence="2 3">
    <name type="scientific">Cimex lectularius</name>
    <name type="common">Bed bug</name>
    <name type="synonym">Acanthia lectularia</name>
    <dbReference type="NCBI Taxonomy" id="79782"/>
    <lineage>
        <taxon>Eukaryota</taxon>
        <taxon>Metazoa</taxon>
        <taxon>Ecdysozoa</taxon>
        <taxon>Arthropoda</taxon>
        <taxon>Hexapoda</taxon>
        <taxon>Insecta</taxon>
        <taxon>Pterygota</taxon>
        <taxon>Neoptera</taxon>
        <taxon>Paraneoptera</taxon>
        <taxon>Hemiptera</taxon>
        <taxon>Heteroptera</taxon>
        <taxon>Panheteroptera</taxon>
        <taxon>Cimicomorpha</taxon>
        <taxon>Cimicidae</taxon>
        <taxon>Cimex</taxon>
    </lineage>
</organism>
<dbReference type="KEGG" id="clec:106666881"/>
<dbReference type="Gene3D" id="3.40.33.10">
    <property type="entry name" value="CAP"/>
    <property type="match status" value="1"/>
</dbReference>
<evidence type="ECO:0000313" key="2">
    <source>
        <dbReference type="EnsemblMetazoa" id="XP_014249879.1"/>
    </source>
</evidence>
<accession>A0A8I6THP5</accession>
<dbReference type="InterPro" id="IPR014044">
    <property type="entry name" value="CAP_dom"/>
</dbReference>
<dbReference type="EnsemblMetazoa" id="XM_014394393.2">
    <property type="protein sequence ID" value="XP_014249879.1"/>
    <property type="gene ID" value="LOC106666881"/>
</dbReference>